<evidence type="ECO:0000259" key="1">
    <source>
        <dbReference type="SMART" id="SM00507"/>
    </source>
</evidence>
<dbReference type="Pfam" id="PF01844">
    <property type="entry name" value="HNH"/>
    <property type="match status" value="1"/>
</dbReference>
<comment type="caution">
    <text evidence="2">The sequence shown here is derived from an EMBL/GenBank/DDBJ whole genome shotgun (WGS) entry which is preliminary data.</text>
</comment>
<dbReference type="CDD" id="cd00085">
    <property type="entry name" value="HNHc"/>
    <property type="match status" value="1"/>
</dbReference>
<keyword evidence="2" id="KW-0255">Endonuclease</keyword>
<dbReference type="Proteomes" id="UP000636458">
    <property type="component" value="Unassembled WGS sequence"/>
</dbReference>
<evidence type="ECO:0000313" key="2">
    <source>
        <dbReference type="EMBL" id="MBK4348258.1"/>
    </source>
</evidence>
<name>A0A934W2U3_9MICO</name>
<gene>
    <name evidence="2" type="ORF">IV501_11490</name>
</gene>
<dbReference type="InterPro" id="IPR052892">
    <property type="entry name" value="NA-targeting_endonuclease"/>
</dbReference>
<dbReference type="PANTHER" id="PTHR33877">
    <property type="entry name" value="SLL1193 PROTEIN"/>
    <property type="match status" value="1"/>
</dbReference>
<keyword evidence="3" id="KW-1185">Reference proteome</keyword>
<keyword evidence="2" id="KW-0540">Nuclease</keyword>
<evidence type="ECO:0000313" key="3">
    <source>
        <dbReference type="Proteomes" id="UP000636458"/>
    </source>
</evidence>
<dbReference type="PANTHER" id="PTHR33877:SF2">
    <property type="entry name" value="OS07G0170200 PROTEIN"/>
    <property type="match status" value="1"/>
</dbReference>
<dbReference type="GO" id="GO:0008270">
    <property type="term" value="F:zinc ion binding"/>
    <property type="evidence" value="ECO:0007669"/>
    <property type="project" value="InterPro"/>
</dbReference>
<dbReference type="InterPro" id="IPR002711">
    <property type="entry name" value="HNH"/>
</dbReference>
<protein>
    <submittedName>
        <fullName evidence="2">HNH endonuclease</fullName>
    </submittedName>
</protein>
<dbReference type="InterPro" id="IPR003615">
    <property type="entry name" value="HNH_nuc"/>
</dbReference>
<reference evidence="2" key="1">
    <citation type="submission" date="2021-01" db="EMBL/GenBank/DDBJ databases">
        <title>Lacisediminihabitans sp. nov. strain G11-30, isolated from Antarctic Soil.</title>
        <authorList>
            <person name="Li J."/>
        </authorList>
    </citation>
    <scope>NUCLEOTIDE SEQUENCE</scope>
    <source>
        <strain evidence="2">G11-30</strain>
    </source>
</reference>
<accession>A0A934W2U3</accession>
<dbReference type="RefSeq" id="WP_200556482.1">
    <property type="nucleotide sequence ID" value="NZ_JAEPES010000004.1"/>
</dbReference>
<dbReference type="GO" id="GO:0003676">
    <property type="term" value="F:nucleic acid binding"/>
    <property type="evidence" value="ECO:0007669"/>
    <property type="project" value="InterPro"/>
</dbReference>
<dbReference type="GO" id="GO:0004519">
    <property type="term" value="F:endonuclease activity"/>
    <property type="evidence" value="ECO:0007669"/>
    <property type="project" value="UniProtKB-KW"/>
</dbReference>
<keyword evidence="2" id="KW-0378">Hydrolase</keyword>
<dbReference type="EMBL" id="JAEPES010000004">
    <property type="protein sequence ID" value="MBK4348258.1"/>
    <property type="molecule type" value="Genomic_DNA"/>
</dbReference>
<proteinExistence type="predicted"/>
<sequence length="238" mass="26172">MSQTQGEKPVVRQSSVVRVAAYVASVGEGNKFKKLDLFKAVEGVAQADRRMRDLRTMGWKIDNYKMNPSLLPDEYLIRAIGTRVDLGAKAPVSRKSISGPKRRRIIERDGHACQVCGSAAGAEFADAAGRFAMLSIGHIIPVARGGGDEDDNLRAECQRCNDESRDVSIDPPTAAQVITEASNAGGIKEKRVLYNWMAAGRRSVDDKERIFNMWARLPEAQRREAMAALAEQVIKLSN</sequence>
<dbReference type="Gene3D" id="1.10.30.50">
    <property type="match status" value="1"/>
</dbReference>
<organism evidence="2 3">
    <name type="scientific">Lacisediminihabitans changchengi</name>
    <dbReference type="NCBI Taxonomy" id="2787634"/>
    <lineage>
        <taxon>Bacteria</taxon>
        <taxon>Bacillati</taxon>
        <taxon>Actinomycetota</taxon>
        <taxon>Actinomycetes</taxon>
        <taxon>Micrococcales</taxon>
        <taxon>Microbacteriaceae</taxon>
        <taxon>Lacisediminihabitans</taxon>
    </lineage>
</organism>
<feature type="domain" description="HNH nuclease" evidence="1">
    <location>
        <begin position="100"/>
        <end position="162"/>
    </location>
</feature>
<dbReference type="SMART" id="SM00507">
    <property type="entry name" value="HNHc"/>
    <property type="match status" value="1"/>
</dbReference>
<dbReference type="AlphaFoldDB" id="A0A934W2U3"/>